<dbReference type="SUPFAM" id="SSF46785">
    <property type="entry name" value="Winged helix' DNA-binding domain"/>
    <property type="match status" value="1"/>
</dbReference>
<evidence type="ECO:0008006" key="5">
    <source>
        <dbReference type="Google" id="ProtNLM"/>
    </source>
</evidence>
<name>A0A1M5PXC9_STRHI</name>
<dbReference type="InterPro" id="IPR036390">
    <property type="entry name" value="WH_DNA-bd_sf"/>
</dbReference>
<feature type="region of interest" description="Disordered" evidence="1">
    <location>
        <begin position="295"/>
        <end position="315"/>
    </location>
</feature>
<keyword evidence="4" id="KW-1185">Reference proteome</keyword>
<evidence type="ECO:0000256" key="2">
    <source>
        <dbReference type="SAM" id="Phobius"/>
    </source>
</evidence>
<evidence type="ECO:0000313" key="3">
    <source>
        <dbReference type="EMBL" id="SHH06129.1"/>
    </source>
</evidence>
<feature type="transmembrane region" description="Helical" evidence="2">
    <location>
        <begin position="91"/>
        <end position="110"/>
    </location>
</feature>
<evidence type="ECO:0000256" key="1">
    <source>
        <dbReference type="SAM" id="MobiDB-lite"/>
    </source>
</evidence>
<sequence length="315" mass="35519">MLLVVVAGAAAVLVPWTVFLSATLPTRYDTGLWRWSWVGFDVALVGCFAAAAWLGWRRRRAAVTLMTFTAAMLCCDAWFDVTLGWGSPGHWSAVALAVLVELPVAGLLLARAHVLLTGGMVRREFTVADIELHTRPEYQRLQEALATTEPATTEELADALSCPADELSPMLDRLLRAERLRRGRDGRWRRVPQSLMPPALERLSEADQARLRAFYDEKYDYELRLFDWAVRHRDEFGSWAQGSRGNAHLTEAELAEFNAEYEGMFTRYCLLRSSPAPGTRHITVRWYAFPTPEHPLTAPAHAPQQTSRVAREPEQ</sequence>
<keyword evidence="2" id="KW-0472">Membrane</keyword>
<organism evidence="3 4">
    <name type="scientific">Streptoalloteichus hindustanus</name>
    <dbReference type="NCBI Taxonomy" id="2017"/>
    <lineage>
        <taxon>Bacteria</taxon>
        <taxon>Bacillati</taxon>
        <taxon>Actinomycetota</taxon>
        <taxon>Actinomycetes</taxon>
        <taxon>Pseudonocardiales</taxon>
        <taxon>Pseudonocardiaceae</taxon>
        <taxon>Streptoalloteichus</taxon>
    </lineage>
</organism>
<keyword evidence="2" id="KW-0812">Transmembrane</keyword>
<feature type="transmembrane region" description="Helical" evidence="2">
    <location>
        <begin position="37"/>
        <end position="54"/>
    </location>
</feature>
<accession>A0A1M5PXC9</accession>
<keyword evidence="2" id="KW-1133">Transmembrane helix</keyword>
<feature type="transmembrane region" description="Helical" evidence="2">
    <location>
        <begin position="61"/>
        <end position="79"/>
    </location>
</feature>
<protein>
    <recommendedName>
        <fullName evidence="5">HTH iclR-type domain-containing protein</fullName>
    </recommendedName>
</protein>
<evidence type="ECO:0000313" key="4">
    <source>
        <dbReference type="Proteomes" id="UP000184501"/>
    </source>
</evidence>
<gene>
    <name evidence="3" type="ORF">SAMN05444320_12026</name>
</gene>
<dbReference type="AlphaFoldDB" id="A0A1M5PXC9"/>
<proteinExistence type="predicted"/>
<reference evidence="3 4" key="1">
    <citation type="submission" date="2016-11" db="EMBL/GenBank/DDBJ databases">
        <authorList>
            <person name="Jaros S."/>
            <person name="Januszkiewicz K."/>
            <person name="Wedrychowicz H."/>
        </authorList>
    </citation>
    <scope>NUCLEOTIDE SEQUENCE [LARGE SCALE GENOMIC DNA]</scope>
    <source>
        <strain evidence="3 4">DSM 44523</strain>
    </source>
</reference>
<dbReference type="Proteomes" id="UP000184501">
    <property type="component" value="Unassembled WGS sequence"/>
</dbReference>
<dbReference type="EMBL" id="FQVN01000020">
    <property type="protein sequence ID" value="SHH06129.1"/>
    <property type="molecule type" value="Genomic_DNA"/>
</dbReference>
<dbReference type="STRING" id="2017.SAMN05444320_12026"/>